<keyword evidence="5" id="KW-0255">Endonuclease</keyword>
<gene>
    <name evidence="5" type="ORF">EVA_03470</name>
</gene>
<dbReference type="SMART" id="SM00477">
    <property type="entry name" value="NUC"/>
    <property type="match status" value="1"/>
</dbReference>
<sequence length="341" mass="38728">MAKKKNGRKRTSARKKKAGSNRWLIAVLIILVLIPVSYGLYLYWQQEHNRQEREQTETTETTVVEQETPQRKPATKPGTKPSPAPATKPGRGNHQSGNVTPAADKGMALYVPNSKELEIPRMLSPRKEQFIQHLGYVVSYNPDKKVPNWVAYELTRQETQGKAKRSDRFVADPAVRGAMATNTDYNRSGYDKGHMAPAADMKWNSQAMKESFYFSNMCPQHPQLNRRGWKDLEEKIRDWAIADSAIIVICGPIYGKQTKTIGKGKVAVPQRFFKVVLSPFVKPMRAIGFLFNNQQAVEPLSTYAVSVDCIEKLTQMDFFAPLPDDIEKQIEAEDNYYQWAS</sequence>
<evidence type="ECO:0000256" key="1">
    <source>
        <dbReference type="SAM" id="MobiDB-lite"/>
    </source>
</evidence>
<feature type="region of interest" description="Disordered" evidence="1">
    <location>
        <begin position="50"/>
        <end position="102"/>
    </location>
</feature>
<feature type="compositionally biased region" description="Low complexity" evidence="1">
    <location>
        <begin position="58"/>
        <end position="67"/>
    </location>
</feature>
<dbReference type="Pfam" id="PF01223">
    <property type="entry name" value="Endonuclease_NS"/>
    <property type="match status" value="1"/>
</dbReference>
<dbReference type="InterPro" id="IPR001604">
    <property type="entry name" value="Endo_G_ENPP1-like_dom"/>
</dbReference>
<dbReference type="FunFam" id="3.40.570.10:FF:000014">
    <property type="entry name" value="Endonuclease G"/>
    <property type="match status" value="1"/>
</dbReference>
<evidence type="ECO:0000259" key="3">
    <source>
        <dbReference type="SMART" id="SM00477"/>
    </source>
</evidence>
<dbReference type="InterPro" id="IPR044925">
    <property type="entry name" value="His-Me_finger_sf"/>
</dbReference>
<keyword evidence="2" id="KW-0812">Transmembrane</keyword>
<keyword evidence="5" id="KW-0540">Nuclease</keyword>
<dbReference type="SMART" id="SM00892">
    <property type="entry name" value="Endonuclease_NS"/>
    <property type="match status" value="1"/>
</dbReference>
<evidence type="ECO:0000256" key="2">
    <source>
        <dbReference type="SAM" id="Phobius"/>
    </source>
</evidence>
<comment type="caution">
    <text evidence="5">The sequence shown here is derived from an EMBL/GenBank/DDBJ whole genome shotgun (WGS) entry which is preliminary data.</text>
</comment>
<dbReference type="CDD" id="cd00091">
    <property type="entry name" value="NUC"/>
    <property type="match status" value="1"/>
</dbReference>
<evidence type="ECO:0000259" key="4">
    <source>
        <dbReference type="SMART" id="SM00892"/>
    </source>
</evidence>
<dbReference type="InterPro" id="IPR020821">
    <property type="entry name" value="ENPP1-3/EXOG-like_nuc-like"/>
</dbReference>
<keyword evidence="5" id="KW-0378">Hydrolase</keyword>
<accession>J9GKR4</accession>
<dbReference type="SUPFAM" id="SSF54060">
    <property type="entry name" value="His-Me finger endonucleases"/>
    <property type="match status" value="1"/>
</dbReference>
<proteinExistence type="predicted"/>
<feature type="domain" description="ENPP1-3/EXOG-like endonuclease/phosphodiesterase" evidence="3">
    <location>
        <begin position="133"/>
        <end position="325"/>
    </location>
</feature>
<feature type="domain" description="DNA/RNA non-specific endonuclease/pyrophosphatase/phosphodiesterase" evidence="4">
    <location>
        <begin position="132"/>
        <end position="325"/>
    </location>
</feature>
<protein>
    <submittedName>
        <fullName evidence="5">DNA/RNA endonuclease G</fullName>
    </submittedName>
</protein>
<organism evidence="5">
    <name type="scientific">gut metagenome</name>
    <dbReference type="NCBI Taxonomy" id="749906"/>
    <lineage>
        <taxon>unclassified sequences</taxon>
        <taxon>metagenomes</taxon>
        <taxon>organismal metagenomes</taxon>
    </lineage>
</organism>
<dbReference type="GO" id="GO:0004519">
    <property type="term" value="F:endonuclease activity"/>
    <property type="evidence" value="ECO:0007669"/>
    <property type="project" value="UniProtKB-KW"/>
</dbReference>
<dbReference type="AlphaFoldDB" id="J9GKR4"/>
<dbReference type="GO" id="GO:0016787">
    <property type="term" value="F:hydrolase activity"/>
    <property type="evidence" value="ECO:0007669"/>
    <property type="project" value="InterPro"/>
</dbReference>
<dbReference type="EMBL" id="AMCI01000629">
    <property type="protein sequence ID" value="EJX08412.1"/>
    <property type="molecule type" value="Genomic_DNA"/>
</dbReference>
<keyword evidence="2" id="KW-1133">Transmembrane helix</keyword>
<dbReference type="InterPro" id="IPR044929">
    <property type="entry name" value="DNA/RNA_non-sp_Endonuclease_sf"/>
</dbReference>
<dbReference type="InterPro" id="IPR040255">
    <property type="entry name" value="Non-specific_endonuclease"/>
</dbReference>
<reference evidence="5" key="1">
    <citation type="journal article" date="2012" name="PLoS ONE">
        <title>Gene sets for utilization of primary and secondary nutrition supplies in the distal gut of endangered iberian lynx.</title>
        <authorList>
            <person name="Alcaide M."/>
            <person name="Messina E."/>
            <person name="Richter M."/>
            <person name="Bargiela R."/>
            <person name="Peplies J."/>
            <person name="Huws S.A."/>
            <person name="Newbold C.J."/>
            <person name="Golyshin P.N."/>
            <person name="Simon M.A."/>
            <person name="Lopez G."/>
            <person name="Yakimov M.M."/>
            <person name="Ferrer M."/>
        </authorList>
    </citation>
    <scope>NUCLEOTIDE SEQUENCE</scope>
</reference>
<dbReference type="PANTHER" id="PTHR13966">
    <property type="entry name" value="ENDONUCLEASE RELATED"/>
    <property type="match status" value="1"/>
</dbReference>
<feature type="transmembrane region" description="Helical" evidence="2">
    <location>
        <begin position="21"/>
        <end position="44"/>
    </location>
</feature>
<dbReference type="GO" id="GO:0046872">
    <property type="term" value="F:metal ion binding"/>
    <property type="evidence" value="ECO:0007669"/>
    <property type="project" value="InterPro"/>
</dbReference>
<dbReference type="PANTHER" id="PTHR13966:SF5">
    <property type="entry name" value="ENDONUCLEASE G, MITOCHONDRIAL"/>
    <property type="match status" value="1"/>
</dbReference>
<name>J9GKR4_9ZZZZ</name>
<keyword evidence="2" id="KW-0472">Membrane</keyword>
<evidence type="ECO:0000313" key="5">
    <source>
        <dbReference type="EMBL" id="EJX08412.1"/>
    </source>
</evidence>
<dbReference type="Gene3D" id="3.40.570.10">
    <property type="entry name" value="Extracellular Endonuclease, subunit A"/>
    <property type="match status" value="1"/>
</dbReference>
<dbReference type="GO" id="GO:0003676">
    <property type="term" value="F:nucleic acid binding"/>
    <property type="evidence" value="ECO:0007669"/>
    <property type="project" value="InterPro"/>
</dbReference>